<dbReference type="EMBL" id="BMIQ01000001">
    <property type="protein sequence ID" value="GGD95133.1"/>
    <property type="molecule type" value="Genomic_DNA"/>
</dbReference>
<feature type="chain" id="PRO_5038031025" description="Tetratricopeptide repeat protein" evidence="5">
    <location>
        <begin position="22"/>
        <end position="221"/>
    </location>
</feature>
<evidence type="ECO:0000256" key="5">
    <source>
        <dbReference type="SAM" id="SignalP"/>
    </source>
</evidence>
<feature type="region of interest" description="Disordered" evidence="4">
    <location>
        <begin position="20"/>
        <end position="59"/>
    </location>
</feature>
<keyword evidence="2 3" id="KW-0802">TPR repeat</keyword>
<feature type="signal peptide" evidence="5">
    <location>
        <begin position="1"/>
        <end position="21"/>
    </location>
</feature>
<feature type="repeat" description="TPR" evidence="3">
    <location>
        <begin position="135"/>
        <end position="168"/>
    </location>
</feature>
<evidence type="ECO:0000256" key="2">
    <source>
        <dbReference type="ARBA" id="ARBA00022803"/>
    </source>
</evidence>
<gene>
    <name evidence="6" type="ORF">GCM10011390_12350</name>
</gene>
<keyword evidence="1" id="KW-0677">Repeat</keyword>
<dbReference type="PANTHER" id="PTHR44858:SF1">
    <property type="entry name" value="UDP-N-ACETYLGLUCOSAMINE--PEPTIDE N-ACETYLGLUCOSAMINYLTRANSFERASE SPINDLY-RELATED"/>
    <property type="match status" value="1"/>
</dbReference>
<dbReference type="Gene3D" id="1.25.40.10">
    <property type="entry name" value="Tetratricopeptide repeat domain"/>
    <property type="match status" value="1"/>
</dbReference>
<sequence length="221" mass="23457">MRALLFCLPLLLLAAVPPAPAQTGANSPAEPALPRGAGPSGGGRGAPSGETPLKAPEEPGAQARRLDALFAELKQEASATKAAAIAEKINAEWGRSGSATVDLLVQRATLAMAKQDGAAALDFLDQALVLDPDYAEAWNRRATLNYTNDDYGKSLDDIRQTLRLEPRHYGALMGFGAILEETDRKPQALQTYLKVLELYPTLKPAQDAVARLSDELAGQAL</sequence>
<proteinExistence type="predicted"/>
<protein>
    <recommendedName>
        <fullName evidence="8">Tetratricopeptide repeat protein</fullName>
    </recommendedName>
</protein>
<dbReference type="InterPro" id="IPR050498">
    <property type="entry name" value="Ycf3"/>
</dbReference>
<dbReference type="SUPFAM" id="SSF48452">
    <property type="entry name" value="TPR-like"/>
    <property type="match status" value="1"/>
</dbReference>
<dbReference type="PANTHER" id="PTHR44858">
    <property type="entry name" value="TETRATRICOPEPTIDE REPEAT PROTEIN 6"/>
    <property type="match status" value="1"/>
</dbReference>
<dbReference type="SMART" id="SM00028">
    <property type="entry name" value="TPR"/>
    <property type="match status" value="3"/>
</dbReference>
<reference evidence="6" key="2">
    <citation type="submission" date="2020-09" db="EMBL/GenBank/DDBJ databases">
        <authorList>
            <person name="Sun Q."/>
            <person name="Zhou Y."/>
        </authorList>
    </citation>
    <scope>NUCLEOTIDE SEQUENCE</scope>
    <source>
        <strain evidence="6">CGMCC 1.15367</strain>
    </source>
</reference>
<dbReference type="Proteomes" id="UP000644699">
    <property type="component" value="Unassembled WGS sequence"/>
</dbReference>
<evidence type="ECO:0000313" key="7">
    <source>
        <dbReference type="Proteomes" id="UP000644699"/>
    </source>
</evidence>
<dbReference type="PROSITE" id="PS50005">
    <property type="entry name" value="TPR"/>
    <property type="match status" value="1"/>
</dbReference>
<dbReference type="RefSeq" id="WP_188907293.1">
    <property type="nucleotide sequence ID" value="NZ_BMIQ01000001.1"/>
</dbReference>
<name>A0A916ZFN3_9HYPH</name>
<evidence type="ECO:0000256" key="3">
    <source>
        <dbReference type="PROSITE-ProRule" id="PRU00339"/>
    </source>
</evidence>
<evidence type="ECO:0000313" key="6">
    <source>
        <dbReference type="EMBL" id="GGD95133.1"/>
    </source>
</evidence>
<reference evidence="6" key="1">
    <citation type="journal article" date="2014" name="Int. J. Syst. Evol. Microbiol.">
        <title>Complete genome sequence of Corynebacterium casei LMG S-19264T (=DSM 44701T), isolated from a smear-ripened cheese.</title>
        <authorList>
            <consortium name="US DOE Joint Genome Institute (JGI-PGF)"/>
            <person name="Walter F."/>
            <person name="Albersmeier A."/>
            <person name="Kalinowski J."/>
            <person name="Ruckert C."/>
        </authorList>
    </citation>
    <scope>NUCLEOTIDE SEQUENCE</scope>
    <source>
        <strain evidence="6">CGMCC 1.15367</strain>
    </source>
</reference>
<evidence type="ECO:0008006" key="8">
    <source>
        <dbReference type="Google" id="ProtNLM"/>
    </source>
</evidence>
<organism evidence="6 7">
    <name type="scientific">Aureimonas endophytica</name>
    <dbReference type="NCBI Taxonomy" id="2027858"/>
    <lineage>
        <taxon>Bacteria</taxon>
        <taxon>Pseudomonadati</taxon>
        <taxon>Pseudomonadota</taxon>
        <taxon>Alphaproteobacteria</taxon>
        <taxon>Hyphomicrobiales</taxon>
        <taxon>Aurantimonadaceae</taxon>
        <taxon>Aureimonas</taxon>
    </lineage>
</organism>
<keyword evidence="5" id="KW-0732">Signal</keyword>
<dbReference type="InterPro" id="IPR011990">
    <property type="entry name" value="TPR-like_helical_dom_sf"/>
</dbReference>
<evidence type="ECO:0000256" key="1">
    <source>
        <dbReference type="ARBA" id="ARBA00022737"/>
    </source>
</evidence>
<dbReference type="InterPro" id="IPR019734">
    <property type="entry name" value="TPR_rpt"/>
</dbReference>
<dbReference type="AlphaFoldDB" id="A0A916ZFN3"/>
<keyword evidence="7" id="KW-1185">Reference proteome</keyword>
<comment type="caution">
    <text evidence="6">The sequence shown here is derived from an EMBL/GenBank/DDBJ whole genome shotgun (WGS) entry which is preliminary data.</text>
</comment>
<accession>A0A916ZFN3</accession>
<evidence type="ECO:0000256" key="4">
    <source>
        <dbReference type="SAM" id="MobiDB-lite"/>
    </source>
</evidence>